<accession>G4QHA6</accession>
<dbReference type="AlphaFoldDB" id="G4QHA6"/>
<dbReference type="HOGENOM" id="CLU_2382050_0_0_6"/>
<evidence type="ECO:0000256" key="1">
    <source>
        <dbReference type="SAM" id="SignalP"/>
    </source>
</evidence>
<dbReference type="KEGG" id="gni:GNIT_1620"/>
<reference evidence="2 3" key="1">
    <citation type="journal article" date="2011" name="J. Bacteriol.">
        <title>Complete genome sequence of seawater bacterium Glaciecola nitratireducens FR1064T.</title>
        <authorList>
            <person name="Bian F."/>
            <person name="Qin Q.L."/>
            <person name="Xie B.B."/>
            <person name="Shu Y.L."/>
            <person name="Zhang X.Y."/>
            <person name="Yu Y."/>
            <person name="Chen B."/>
            <person name="Chen X.L."/>
            <person name="Zhou B.C."/>
            <person name="Zhang Y.Z."/>
        </authorList>
    </citation>
    <scope>NUCLEOTIDE SEQUENCE [LARGE SCALE GENOMIC DNA]</scope>
    <source>
        <strain evidence="3">JCM 12485 / KCTC 12276 / FR1064</strain>
    </source>
</reference>
<gene>
    <name evidence="2" type="ordered locus">GNIT_1620</name>
</gene>
<evidence type="ECO:0000313" key="2">
    <source>
        <dbReference type="EMBL" id="AEP29737.1"/>
    </source>
</evidence>
<keyword evidence="1" id="KW-0732">Signal</keyword>
<feature type="chain" id="PRO_5003467828" evidence="1">
    <location>
        <begin position="24"/>
        <end position="94"/>
    </location>
</feature>
<proteinExistence type="predicted"/>
<keyword evidence="3" id="KW-1185">Reference proteome</keyword>
<evidence type="ECO:0000313" key="3">
    <source>
        <dbReference type="Proteomes" id="UP000009282"/>
    </source>
</evidence>
<sequence>MKLMNKSILFILALTVFTGTVNATTNATTDLVTDKAITMQLIKESFSHDSLVIDKADFEDGVKILLAQKPYMPKPRFFARSSDIRSATALESEE</sequence>
<organism evidence="2 3">
    <name type="scientific">Glaciecola nitratireducens (strain JCM 12485 / KCTC 12276 / FR1064)</name>
    <dbReference type="NCBI Taxonomy" id="1085623"/>
    <lineage>
        <taxon>Bacteria</taxon>
        <taxon>Pseudomonadati</taxon>
        <taxon>Pseudomonadota</taxon>
        <taxon>Gammaproteobacteria</taxon>
        <taxon>Alteromonadales</taxon>
        <taxon>Alteromonadaceae</taxon>
        <taxon>Brumicola</taxon>
    </lineage>
</organism>
<dbReference type="Proteomes" id="UP000009282">
    <property type="component" value="Chromosome"/>
</dbReference>
<feature type="signal peptide" evidence="1">
    <location>
        <begin position="1"/>
        <end position="23"/>
    </location>
</feature>
<dbReference type="EMBL" id="CP003060">
    <property type="protein sequence ID" value="AEP29737.1"/>
    <property type="molecule type" value="Genomic_DNA"/>
</dbReference>
<name>G4QHA6_GLANF</name>
<protein>
    <submittedName>
        <fullName evidence="2">Uncharacterized protein</fullName>
    </submittedName>
</protein>
<dbReference type="OrthoDB" id="6322584at2"/>